<accession>A0A8S3UP01</accession>
<comment type="caution">
    <text evidence="1">The sequence shown here is derived from an EMBL/GenBank/DDBJ whole genome shotgun (WGS) entry which is preliminary data.</text>
</comment>
<dbReference type="EMBL" id="CAJPWZ010002911">
    <property type="protein sequence ID" value="CAG2247577.1"/>
    <property type="molecule type" value="Genomic_DNA"/>
</dbReference>
<evidence type="ECO:0000313" key="1">
    <source>
        <dbReference type="EMBL" id="CAG2247577.1"/>
    </source>
</evidence>
<protein>
    <recommendedName>
        <fullName evidence="3">Apple domain-containing protein</fullName>
    </recommendedName>
</protein>
<name>A0A8S3UP01_MYTED</name>
<dbReference type="Proteomes" id="UP000683360">
    <property type="component" value="Unassembled WGS sequence"/>
</dbReference>
<organism evidence="1 2">
    <name type="scientific">Mytilus edulis</name>
    <name type="common">Blue mussel</name>
    <dbReference type="NCBI Taxonomy" id="6550"/>
    <lineage>
        <taxon>Eukaryota</taxon>
        <taxon>Metazoa</taxon>
        <taxon>Spiralia</taxon>
        <taxon>Lophotrochozoa</taxon>
        <taxon>Mollusca</taxon>
        <taxon>Bivalvia</taxon>
        <taxon>Autobranchia</taxon>
        <taxon>Pteriomorphia</taxon>
        <taxon>Mytilida</taxon>
        <taxon>Mytiloidea</taxon>
        <taxon>Mytilidae</taxon>
        <taxon>Mytilinae</taxon>
        <taxon>Mytilus</taxon>
    </lineage>
</organism>
<sequence>MNDLSGIDWPWNWKKEGVICYITCLAAVGTGAVVATPVAISAAGIGAAGIAAGSISVAGVDATAKMVLASTVSPLCAAICGSSEKRQGREDEIDSVWEEISSLEKCENNCMKLDDCRAVHYDEEMCFKLTDKLQPYKKIYLDFSRQICDQYTD</sequence>
<gene>
    <name evidence="1" type="ORF">MEDL_59457</name>
</gene>
<reference evidence="1" key="1">
    <citation type="submission" date="2021-03" db="EMBL/GenBank/DDBJ databases">
        <authorList>
            <person name="Bekaert M."/>
        </authorList>
    </citation>
    <scope>NUCLEOTIDE SEQUENCE</scope>
</reference>
<dbReference type="AlphaFoldDB" id="A0A8S3UP01"/>
<keyword evidence="2" id="KW-1185">Reference proteome</keyword>
<evidence type="ECO:0008006" key="3">
    <source>
        <dbReference type="Google" id="ProtNLM"/>
    </source>
</evidence>
<proteinExistence type="predicted"/>
<evidence type="ECO:0000313" key="2">
    <source>
        <dbReference type="Proteomes" id="UP000683360"/>
    </source>
</evidence>
<dbReference type="OrthoDB" id="440424at2759"/>